<dbReference type="GO" id="GO:0003755">
    <property type="term" value="F:peptidyl-prolyl cis-trans isomerase activity"/>
    <property type="evidence" value="ECO:0007669"/>
    <property type="project" value="UniProtKB-KW"/>
</dbReference>
<dbReference type="PANTHER" id="PTHR47245:SF1">
    <property type="entry name" value="FOLDASE PROTEIN PRSA"/>
    <property type="match status" value="1"/>
</dbReference>
<feature type="signal peptide" evidence="8">
    <location>
        <begin position="1"/>
        <end position="18"/>
    </location>
</feature>
<dbReference type="PROSITE" id="PS01096">
    <property type="entry name" value="PPIC_PPIASE_1"/>
    <property type="match status" value="1"/>
</dbReference>
<evidence type="ECO:0000259" key="9">
    <source>
        <dbReference type="PROSITE" id="PS50198"/>
    </source>
</evidence>
<name>A0A5B8XV62_9DELT</name>
<proteinExistence type="predicted"/>
<dbReference type="InterPro" id="IPR027304">
    <property type="entry name" value="Trigger_fact/SurA_dom_sf"/>
</dbReference>
<evidence type="ECO:0000256" key="2">
    <source>
        <dbReference type="ARBA" id="ARBA00013194"/>
    </source>
</evidence>
<feature type="domain" description="PpiC" evidence="9">
    <location>
        <begin position="208"/>
        <end position="310"/>
    </location>
</feature>
<dbReference type="Gene3D" id="3.10.50.40">
    <property type="match status" value="1"/>
</dbReference>
<feature type="compositionally biased region" description="Polar residues" evidence="7">
    <location>
        <begin position="26"/>
        <end position="47"/>
    </location>
</feature>
<dbReference type="PROSITE" id="PS51257">
    <property type="entry name" value="PROKAR_LIPOPROTEIN"/>
    <property type="match status" value="1"/>
</dbReference>
<dbReference type="InterPro" id="IPR000297">
    <property type="entry name" value="PPIase_PpiC"/>
</dbReference>
<organism evidence="10 11">
    <name type="scientific">Microvenator marinus</name>
    <dbReference type="NCBI Taxonomy" id="2600177"/>
    <lineage>
        <taxon>Bacteria</taxon>
        <taxon>Deltaproteobacteria</taxon>
        <taxon>Bradymonadales</taxon>
        <taxon>Microvenatoraceae</taxon>
        <taxon>Microvenator</taxon>
    </lineage>
</organism>
<keyword evidence="3 8" id="KW-0732">Signal</keyword>
<feature type="region of interest" description="Disordered" evidence="7">
    <location>
        <begin position="18"/>
        <end position="71"/>
    </location>
</feature>
<dbReference type="SUPFAM" id="SSF54534">
    <property type="entry name" value="FKBP-like"/>
    <property type="match status" value="1"/>
</dbReference>
<comment type="catalytic activity">
    <reaction evidence="1">
        <text>[protein]-peptidylproline (omega=180) = [protein]-peptidylproline (omega=0)</text>
        <dbReference type="Rhea" id="RHEA:16237"/>
        <dbReference type="Rhea" id="RHEA-COMP:10747"/>
        <dbReference type="Rhea" id="RHEA-COMP:10748"/>
        <dbReference type="ChEBI" id="CHEBI:83833"/>
        <dbReference type="ChEBI" id="CHEBI:83834"/>
        <dbReference type="EC" id="5.2.1.8"/>
    </reaction>
</comment>
<dbReference type="SUPFAM" id="SSF109998">
    <property type="entry name" value="Triger factor/SurA peptide-binding domain-like"/>
    <property type="match status" value="1"/>
</dbReference>
<dbReference type="OrthoDB" id="14196at2"/>
<dbReference type="RefSeq" id="WP_146961605.1">
    <property type="nucleotide sequence ID" value="NZ_CP042467.1"/>
</dbReference>
<keyword evidence="5 6" id="KW-0413">Isomerase</keyword>
<feature type="chain" id="PRO_5022932217" description="peptidylprolyl isomerase" evidence="8">
    <location>
        <begin position="19"/>
        <end position="360"/>
    </location>
</feature>
<dbReference type="PROSITE" id="PS50198">
    <property type="entry name" value="PPIC_PPIASE_2"/>
    <property type="match status" value="1"/>
</dbReference>
<dbReference type="InterPro" id="IPR050245">
    <property type="entry name" value="PrsA_foldase"/>
</dbReference>
<dbReference type="InterPro" id="IPR023058">
    <property type="entry name" value="PPIase_PpiC_CS"/>
</dbReference>
<dbReference type="Gene3D" id="1.10.4030.10">
    <property type="entry name" value="Porin chaperone SurA, peptide-binding domain"/>
    <property type="match status" value="1"/>
</dbReference>
<keyword evidence="4 6" id="KW-0697">Rotamase</keyword>
<evidence type="ECO:0000313" key="10">
    <source>
        <dbReference type="EMBL" id="QED28828.1"/>
    </source>
</evidence>
<dbReference type="AlphaFoldDB" id="A0A5B8XV62"/>
<sequence length="360" mass="39594">MKHLIVLALLLAAGCASSPDIPENSDPVNYRSTQDAPKTTEDANAQETPAPEDASVTNKEIPSATGPVATVNNTEISAEQFNSEIMRVLKSGMPPALAGRYKDTIVQKLIERELMKASLKAENVEVTDAEKKAKLDEIQTEFALAAQQSGASLDDLVQQLGITREELDASVVEAIAIEKVLVKRGMAEPSKEDVRRYYDENPEQFEQPESVKARHILFKVDPGASEEMWAEAKKKADVVFKDASKAKADFAALATKHSEGPTKANGGDLGFVPRGTTVPEFEDPMFALKKGEVSEPVRTPFGWHIIKVEEKRDAGMVPFEEVEERLTQQFKAQTMREAVEAYVADLKEKATIEIHSENIK</sequence>
<evidence type="ECO:0000256" key="5">
    <source>
        <dbReference type="ARBA" id="ARBA00023235"/>
    </source>
</evidence>
<accession>A0A5B8XV62</accession>
<evidence type="ECO:0000256" key="7">
    <source>
        <dbReference type="SAM" id="MobiDB-lite"/>
    </source>
</evidence>
<evidence type="ECO:0000256" key="1">
    <source>
        <dbReference type="ARBA" id="ARBA00000971"/>
    </source>
</evidence>
<dbReference type="Proteomes" id="UP000321595">
    <property type="component" value="Chromosome"/>
</dbReference>
<dbReference type="Pfam" id="PF13624">
    <property type="entry name" value="SurA_N_3"/>
    <property type="match status" value="1"/>
</dbReference>
<dbReference type="EMBL" id="CP042467">
    <property type="protein sequence ID" value="QED28828.1"/>
    <property type="molecule type" value="Genomic_DNA"/>
</dbReference>
<dbReference type="InterPro" id="IPR046357">
    <property type="entry name" value="PPIase_dom_sf"/>
</dbReference>
<evidence type="ECO:0000256" key="8">
    <source>
        <dbReference type="SAM" id="SignalP"/>
    </source>
</evidence>
<dbReference type="KEGG" id="bbae:FRD01_16595"/>
<dbReference type="Pfam" id="PF00639">
    <property type="entry name" value="Rotamase"/>
    <property type="match status" value="1"/>
</dbReference>
<dbReference type="PANTHER" id="PTHR47245">
    <property type="entry name" value="PEPTIDYLPROLYL ISOMERASE"/>
    <property type="match status" value="1"/>
</dbReference>
<evidence type="ECO:0000256" key="4">
    <source>
        <dbReference type="ARBA" id="ARBA00023110"/>
    </source>
</evidence>
<keyword evidence="11" id="KW-1185">Reference proteome</keyword>
<reference evidence="10 11" key="1">
    <citation type="submission" date="2019-08" db="EMBL/GenBank/DDBJ databases">
        <authorList>
            <person name="Liang Q."/>
        </authorList>
    </citation>
    <scope>NUCLEOTIDE SEQUENCE [LARGE SCALE GENOMIC DNA]</scope>
    <source>
        <strain evidence="10 11">V1718</strain>
    </source>
</reference>
<gene>
    <name evidence="10" type="ORF">FRD01_16595</name>
</gene>
<evidence type="ECO:0000256" key="6">
    <source>
        <dbReference type="PROSITE-ProRule" id="PRU00278"/>
    </source>
</evidence>
<protein>
    <recommendedName>
        <fullName evidence="2">peptidylprolyl isomerase</fullName>
        <ecNumber evidence="2">5.2.1.8</ecNumber>
    </recommendedName>
</protein>
<dbReference type="EC" id="5.2.1.8" evidence="2"/>
<evidence type="ECO:0000256" key="3">
    <source>
        <dbReference type="ARBA" id="ARBA00022729"/>
    </source>
</evidence>
<evidence type="ECO:0000313" key="11">
    <source>
        <dbReference type="Proteomes" id="UP000321595"/>
    </source>
</evidence>